<sequence>MRSLSDYTIVLRPDDNGTFVARIPAIKGCHAWGETPEQAREELNNVFAMICEEYLEAGQPLPNDVELIIAHAS</sequence>
<reference evidence="2" key="1">
    <citation type="submission" date="2021-04" db="EMBL/GenBank/DDBJ databases">
        <title>Genome sequence of Woronichinia naegeliana from Washington state freshwater lake bloom.</title>
        <authorList>
            <person name="Dreher T.W."/>
        </authorList>
    </citation>
    <scope>NUCLEOTIDE SEQUENCE</scope>
    <source>
        <strain evidence="2">WA131</strain>
    </source>
</reference>
<dbReference type="PANTHER" id="PTHR34504">
    <property type="entry name" value="ANTITOXIN HICB"/>
    <property type="match status" value="1"/>
</dbReference>
<accession>A0A977KX68</accession>
<gene>
    <name evidence="2" type="ORF">KA717_00430</name>
</gene>
<dbReference type="Gene3D" id="3.30.160.250">
    <property type="match status" value="1"/>
</dbReference>
<dbReference type="InterPro" id="IPR031807">
    <property type="entry name" value="HicB-like"/>
</dbReference>
<dbReference type="InterPro" id="IPR035069">
    <property type="entry name" value="TTHA1013/TTHA0281-like"/>
</dbReference>
<dbReference type="KEGG" id="wna:KA717_00430"/>
<dbReference type="SUPFAM" id="SSF143100">
    <property type="entry name" value="TTHA1013/TTHA0281-like"/>
    <property type="match status" value="1"/>
</dbReference>
<dbReference type="EMBL" id="CP073041">
    <property type="protein sequence ID" value="UXE61522.1"/>
    <property type="molecule type" value="Genomic_DNA"/>
</dbReference>
<dbReference type="Pfam" id="PF15919">
    <property type="entry name" value="HicB_lk_antitox"/>
    <property type="match status" value="1"/>
</dbReference>
<dbReference type="InterPro" id="IPR051404">
    <property type="entry name" value="TA_system_antitoxin"/>
</dbReference>
<organism evidence="2">
    <name type="scientific">Woronichinia naegeliana WA131</name>
    <dbReference type="NCBI Taxonomy" id="2824559"/>
    <lineage>
        <taxon>Bacteria</taxon>
        <taxon>Bacillati</taxon>
        <taxon>Cyanobacteriota</taxon>
        <taxon>Cyanophyceae</taxon>
        <taxon>Synechococcales</taxon>
        <taxon>Coelosphaeriaceae</taxon>
        <taxon>Woronichinia</taxon>
    </lineage>
</organism>
<protein>
    <submittedName>
        <fullName evidence="2">Type II toxin-antitoxin system HicB family antitoxin</fullName>
    </submittedName>
</protein>
<evidence type="ECO:0000313" key="2">
    <source>
        <dbReference type="EMBL" id="UXE61522.1"/>
    </source>
</evidence>
<proteinExistence type="predicted"/>
<name>A0A977KX68_9CYAN</name>
<feature type="domain" description="HicB-like antitoxin of toxin-antitoxin system" evidence="1">
    <location>
        <begin position="7"/>
        <end position="64"/>
    </location>
</feature>
<dbReference type="AlphaFoldDB" id="A0A977KX68"/>
<dbReference type="Proteomes" id="UP001065613">
    <property type="component" value="Chromosome"/>
</dbReference>
<evidence type="ECO:0000259" key="1">
    <source>
        <dbReference type="Pfam" id="PF15919"/>
    </source>
</evidence>
<dbReference type="PANTHER" id="PTHR34504:SF2">
    <property type="entry name" value="UPF0150 PROTEIN SSL0259"/>
    <property type="match status" value="1"/>
</dbReference>